<protein>
    <submittedName>
        <fullName evidence="2">Uncharacterized protein</fullName>
    </submittedName>
</protein>
<evidence type="ECO:0000256" key="1">
    <source>
        <dbReference type="SAM" id="MobiDB-lite"/>
    </source>
</evidence>
<proteinExistence type="predicted"/>
<sequence length="213" mass="22354">RSGQPAIQPVPAGLKQETAGDLTGCRQGKCSSSAEKGPASRPQEGQMLVPAQRPAQPPFRRAYHRDRVHSESSARHQPTALNSHLRTWVLALPVPPWAACHAPHKQLIWKISEPIKILPVASHQTCSGVNRPTAAQACGGADPTSPAPGLAGCHLRTHGTEGSVGTGQGTPRALQVHDAGRRASSGSAGSAPQRAPSPRLPNTKPPNVGCRER</sequence>
<dbReference type="Proteomes" id="UP000000539">
    <property type="component" value="Chromosome 6"/>
</dbReference>
<evidence type="ECO:0000313" key="3">
    <source>
        <dbReference type="Proteomes" id="UP000000539"/>
    </source>
</evidence>
<feature type="region of interest" description="Disordered" evidence="1">
    <location>
        <begin position="1"/>
        <end position="57"/>
    </location>
</feature>
<dbReference type="Ensembl" id="ENSGALT00010045058.1">
    <property type="protein sequence ID" value="ENSGALP00010026921.1"/>
    <property type="gene ID" value="ENSGALG00010018621.1"/>
</dbReference>
<name>A0A8V0Z8I1_CHICK</name>
<reference evidence="2" key="3">
    <citation type="submission" date="2025-09" db="UniProtKB">
        <authorList>
            <consortium name="Ensembl"/>
        </authorList>
    </citation>
    <scope>IDENTIFICATION</scope>
    <source>
        <strain evidence="2">broiler</strain>
    </source>
</reference>
<evidence type="ECO:0000313" key="2">
    <source>
        <dbReference type="Ensembl" id="ENSGALP00010026921.1"/>
    </source>
</evidence>
<accession>A0A8V0Z8I1</accession>
<organism evidence="2 3">
    <name type="scientific">Gallus gallus</name>
    <name type="common">Chicken</name>
    <dbReference type="NCBI Taxonomy" id="9031"/>
    <lineage>
        <taxon>Eukaryota</taxon>
        <taxon>Metazoa</taxon>
        <taxon>Chordata</taxon>
        <taxon>Craniata</taxon>
        <taxon>Vertebrata</taxon>
        <taxon>Euteleostomi</taxon>
        <taxon>Archelosauria</taxon>
        <taxon>Archosauria</taxon>
        <taxon>Dinosauria</taxon>
        <taxon>Saurischia</taxon>
        <taxon>Theropoda</taxon>
        <taxon>Coelurosauria</taxon>
        <taxon>Aves</taxon>
        <taxon>Neognathae</taxon>
        <taxon>Galloanserae</taxon>
        <taxon>Galliformes</taxon>
        <taxon>Phasianidae</taxon>
        <taxon>Phasianinae</taxon>
        <taxon>Gallus</taxon>
    </lineage>
</organism>
<keyword evidence="3" id="KW-1185">Reference proteome</keyword>
<dbReference type="AlphaFoldDB" id="A0A8V0Z8I1"/>
<feature type="region of interest" description="Disordered" evidence="1">
    <location>
        <begin position="156"/>
        <end position="213"/>
    </location>
</feature>
<reference evidence="2" key="2">
    <citation type="submission" date="2025-08" db="UniProtKB">
        <authorList>
            <consortium name="Ensembl"/>
        </authorList>
    </citation>
    <scope>IDENTIFICATION</scope>
    <source>
        <strain evidence="2">broiler</strain>
    </source>
</reference>
<reference evidence="2" key="1">
    <citation type="submission" date="2020-11" db="EMBL/GenBank/DDBJ databases">
        <title>Gallus gallus (Chicken) genome, bGalGal1, GRCg7b, maternal haplotype autosomes + Z &amp; W.</title>
        <authorList>
            <person name="Warren W."/>
            <person name="Formenti G."/>
            <person name="Fedrigo O."/>
            <person name="Haase B."/>
            <person name="Mountcastle J."/>
            <person name="Balacco J."/>
            <person name="Tracey A."/>
            <person name="Schneider V."/>
            <person name="Okimoto R."/>
            <person name="Cheng H."/>
            <person name="Hawken R."/>
            <person name="Howe K."/>
            <person name="Jarvis E.D."/>
        </authorList>
    </citation>
    <scope>NUCLEOTIDE SEQUENCE [LARGE SCALE GENOMIC DNA]</scope>
    <source>
        <strain evidence="2">Broiler</strain>
    </source>
</reference>
<feature type="compositionally biased region" description="Low complexity" evidence="1">
    <location>
        <begin position="182"/>
        <end position="197"/>
    </location>
</feature>